<organism evidence="2 3">
    <name type="scientific">Hyphomicrobium sulfonivorans</name>
    <dbReference type="NCBI Taxonomy" id="121290"/>
    <lineage>
        <taxon>Bacteria</taxon>
        <taxon>Pseudomonadati</taxon>
        <taxon>Pseudomonadota</taxon>
        <taxon>Alphaproteobacteria</taxon>
        <taxon>Hyphomicrobiales</taxon>
        <taxon>Hyphomicrobiaceae</taxon>
        <taxon>Hyphomicrobium</taxon>
    </lineage>
</organism>
<comment type="caution">
    <text evidence="2">The sequence shown here is derived from an EMBL/GenBank/DDBJ whole genome shotgun (WGS) entry which is preliminary data.</text>
</comment>
<dbReference type="SUPFAM" id="SSF47336">
    <property type="entry name" value="ACP-like"/>
    <property type="match status" value="1"/>
</dbReference>
<dbReference type="InterPro" id="IPR036736">
    <property type="entry name" value="ACP-like_sf"/>
</dbReference>
<accession>A0A109BP25</accession>
<dbReference type="STRING" id="121290.APY04_0318"/>
<evidence type="ECO:0000313" key="3">
    <source>
        <dbReference type="Proteomes" id="UP000059074"/>
    </source>
</evidence>
<dbReference type="Proteomes" id="UP000059074">
    <property type="component" value="Unassembled WGS sequence"/>
</dbReference>
<dbReference type="EMBL" id="LMTR01000015">
    <property type="protein sequence ID" value="KWT72035.1"/>
    <property type="molecule type" value="Genomic_DNA"/>
</dbReference>
<evidence type="ECO:0000259" key="1">
    <source>
        <dbReference type="PROSITE" id="PS50075"/>
    </source>
</evidence>
<name>A0A109BP25_HYPSL</name>
<reference evidence="2 3" key="1">
    <citation type="submission" date="2015-10" db="EMBL/GenBank/DDBJ databases">
        <title>Transcriptomic analysis of a linuron degrading triple-species bacterial consortium.</title>
        <authorList>
            <person name="Albers P."/>
        </authorList>
    </citation>
    <scope>NUCLEOTIDE SEQUENCE [LARGE SCALE GENOMIC DNA]</scope>
    <source>
        <strain evidence="2 3">WDL6</strain>
    </source>
</reference>
<feature type="domain" description="Carrier" evidence="1">
    <location>
        <begin position="4"/>
        <end position="82"/>
    </location>
</feature>
<gene>
    <name evidence="2" type="ORF">APY04_0318</name>
</gene>
<sequence>MSNALKTSIREFVEASFLFREGRNGLTNEESLLAAGLIDSTGILELVEHLETNFGITVEDDEIVPENLDSIDLIAAYVARKHGAKITGIAV</sequence>
<dbReference type="RefSeq" id="WP_068459109.1">
    <property type="nucleotide sequence ID" value="NZ_LMTR01000015.1"/>
</dbReference>
<protein>
    <submittedName>
        <fullName evidence="2">Acyl carrier protein</fullName>
    </submittedName>
</protein>
<dbReference type="AlphaFoldDB" id="A0A109BP25"/>
<dbReference type="PROSITE" id="PS50075">
    <property type="entry name" value="CARRIER"/>
    <property type="match status" value="1"/>
</dbReference>
<keyword evidence="3" id="KW-1185">Reference proteome</keyword>
<evidence type="ECO:0000313" key="2">
    <source>
        <dbReference type="EMBL" id="KWT72035.1"/>
    </source>
</evidence>
<dbReference type="OrthoDB" id="2625323at2"/>
<dbReference type="InterPro" id="IPR009081">
    <property type="entry name" value="PP-bd_ACP"/>
</dbReference>
<dbReference type="Gene3D" id="1.10.1200.10">
    <property type="entry name" value="ACP-like"/>
    <property type="match status" value="1"/>
</dbReference>
<proteinExistence type="predicted"/>
<dbReference type="PATRIC" id="fig|121290.4.peg.2971"/>